<dbReference type="AlphaFoldDB" id="A0A266QDC8"/>
<dbReference type="CDD" id="cd00198">
    <property type="entry name" value="vWFA"/>
    <property type="match status" value="1"/>
</dbReference>
<keyword evidence="2" id="KW-0472">Membrane</keyword>
<accession>A0A266QDC8</accession>
<dbReference type="PROSITE" id="PS50234">
    <property type="entry name" value="VWFA"/>
    <property type="match status" value="1"/>
</dbReference>
<dbReference type="PANTHER" id="PTHR45737:SF6">
    <property type="entry name" value="VON WILLEBRAND FACTOR A DOMAIN-CONTAINING PROTEIN 5A"/>
    <property type="match status" value="1"/>
</dbReference>
<dbReference type="EMBL" id="NHNI01000001">
    <property type="protein sequence ID" value="OZY87883.1"/>
    <property type="molecule type" value="Genomic_DNA"/>
</dbReference>
<evidence type="ECO:0000259" key="3">
    <source>
        <dbReference type="PROSITE" id="PS50234"/>
    </source>
</evidence>
<sequence>MEMLMRQVIYYLLAGCLLVSAVCGASEIAAPKPADVRVVIDISGSMKKTDPNNLRKPAVDLIVRLLPDQSKAGLWTFGQSVNMLVPHRVVDAPWRTEGAAKANAINSVALFTNIGAALETAAADYATPSSDYRRNVILLTDGVVDISKEAVVNLNERKRILTELLPRLKSSDYRIHTIALSADADQELMKKLSIATDGIFEVAETADELMATFLRIFDQAVPAERVPLDENGFLVDSSIKEFTALIFRRAEVPATVIIAPDGKEYSATDPANNVNWYRTDKYDLITVQQPVAGQWKVKTEMAPGSRVTVVSNLQLVVQPLSSNIKRNQTMDLAYSFIANNETVTNSDFLSLLTGEVFITPADSLETKTRALTKPAAENGIFADNLDGFIAQGAYDIKVLIDGKTFKREFVHRVNVSDSAFQLERRIDQVGDKKTYVYKLSADLEVVDVATTKVIASIKNSRDNNLERELNAIEKSHWEFSFAPVETARYNISMQVSGKQLDGSPLSEVIALDDFFYPDEAAVTGAVSSAVSQAAESSSSSSEEAPVADEPPAAEEKSNLWLYIAIAVANLLVLALGFVAYRVIAGKGSRSELDEMEKTLNLSPEELKKAAAKEGSKDTQPVIDVANEAAAPIPMEDGTTMGDAPGMDLSMPDDLMADNLFPLDNMDDDSNKDKT</sequence>
<dbReference type="InterPro" id="IPR002035">
    <property type="entry name" value="VWF_A"/>
</dbReference>
<keyword evidence="5" id="KW-1185">Reference proteome</keyword>
<protein>
    <submittedName>
        <fullName evidence="4">VWA domain-containing protein</fullName>
    </submittedName>
</protein>
<dbReference type="Pfam" id="PF00092">
    <property type="entry name" value="VWA"/>
    <property type="match status" value="1"/>
</dbReference>
<evidence type="ECO:0000313" key="5">
    <source>
        <dbReference type="Proteomes" id="UP000216101"/>
    </source>
</evidence>
<feature type="transmembrane region" description="Helical" evidence="2">
    <location>
        <begin position="559"/>
        <end position="580"/>
    </location>
</feature>
<dbReference type="InterPro" id="IPR017868">
    <property type="entry name" value="Filamin/ABP280_repeat-like"/>
</dbReference>
<comment type="caution">
    <text evidence="4">The sequence shown here is derived from an EMBL/GenBank/DDBJ whole genome shotgun (WGS) entry which is preliminary data.</text>
</comment>
<dbReference type="Gene3D" id="3.40.50.410">
    <property type="entry name" value="von Willebrand factor, type A domain"/>
    <property type="match status" value="1"/>
</dbReference>
<dbReference type="InterPro" id="IPR036465">
    <property type="entry name" value="vWFA_dom_sf"/>
</dbReference>
<keyword evidence="2" id="KW-1133">Transmembrane helix</keyword>
<evidence type="ECO:0000256" key="2">
    <source>
        <dbReference type="SAM" id="Phobius"/>
    </source>
</evidence>
<feature type="domain" description="VWFA" evidence="3">
    <location>
        <begin position="35"/>
        <end position="220"/>
    </location>
</feature>
<evidence type="ECO:0000313" key="4">
    <source>
        <dbReference type="EMBL" id="OZY87883.1"/>
    </source>
</evidence>
<dbReference type="Proteomes" id="UP000216101">
    <property type="component" value="Unassembled WGS sequence"/>
</dbReference>
<dbReference type="PANTHER" id="PTHR45737">
    <property type="entry name" value="VON WILLEBRAND FACTOR A DOMAIN-CONTAINING PROTEIN 5A"/>
    <property type="match status" value="1"/>
</dbReference>
<gene>
    <name evidence="4" type="ORF">CBP51_01060</name>
</gene>
<dbReference type="PROSITE" id="PS50194">
    <property type="entry name" value="FILAMIN_REPEAT"/>
    <property type="match status" value="1"/>
</dbReference>
<name>A0A266QDC8_9GAMM</name>
<dbReference type="SUPFAM" id="SSF53300">
    <property type="entry name" value="vWA-like"/>
    <property type="match status" value="1"/>
</dbReference>
<proteinExistence type="predicted"/>
<organism evidence="4 5">
    <name type="scientific">Cellvibrio mixtus</name>
    <dbReference type="NCBI Taxonomy" id="39650"/>
    <lineage>
        <taxon>Bacteria</taxon>
        <taxon>Pseudomonadati</taxon>
        <taxon>Pseudomonadota</taxon>
        <taxon>Gammaproteobacteria</taxon>
        <taxon>Cellvibrionales</taxon>
        <taxon>Cellvibrionaceae</taxon>
        <taxon>Cellvibrio</taxon>
    </lineage>
</organism>
<feature type="region of interest" description="Disordered" evidence="1">
    <location>
        <begin position="628"/>
        <end position="648"/>
    </location>
</feature>
<dbReference type="SMART" id="SM00327">
    <property type="entry name" value="VWA"/>
    <property type="match status" value="1"/>
</dbReference>
<evidence type="ECO:0000256" key="1">
    <source>
        <dbReference type="SAM" id="MobiDB-lite"/>
    </source>
</evidence>
<reference evidence="5" key="1">
    <citation type="submission" date="2017-05" db="EMBL/GenBank/DDBJ databases">
        <authorList>
            <person name="Barney B.M."/>
        </authorList>
    </citation>
    <scope>NUCLEOTIDE SEQUENCE [LARGE SCALE GENOMIC DNA]</scope>
    <source>
        <strain evidence="5">PSBB022</strain>
    </source>
</reference>
<keyword evidence="2" id="KW-0812">Transmembrane</keyword>